<proteinExistence type="predicted"/>
<dbReference type="GO" id="GO:0005975">
    <property type="term" value="P:carbohydrate metabolic process"/>
    <property type="evidence" value="ECO:0007669"/>
    <property type="project" value="InterPro"/>
</dbReference>
<dbReference type="InterPro" id="IPR002509">
    <property type="entry name" value="NODB_dom"/>
</dbReference>
<feature type="chain" id="PRO_5020342826" evidence="2">
    <location>
        <begin position="19"/>
        <end position="259"/>
    </location>
</feature>
<evidence type="ECO:0000313" key="5">
    <source>
        <dbReference type="Proteomes" id="UP000295741"/>
    </source>
</evidence>
<dbReference type="EMBL" id="SNWP01000010">
    <property type="protein sequence ID" value="TDO28449.1"/>
    <property type="molecule type" value="Genomic_DNA"/>
</dbReference>
<comment type="caution">
    <text evidence="4">The sequence shown here is derived from an EMBL/GenBank/DDBJ whole genome shotgun (WGS) entry which is preliminary data.</text>
</comment>
<feature type="domain" description="NodB homology" evidence="3">
    <location>
        <begin position="26"/>
        <end position="243"/>
    </location>
</feature>
<gene>
    <name evidence="4" type="ORF">BC659_0515</name>
</gene>
<dbReference type="OrthoDB" id="9806342at2"/>
<dbReference type="Pfam" id="PF01522">
    <property type="entry name" value="Polysacc_deac_1"/>
    <property type="match status" value="1"/>
</dbReference>
<sequence>MKYLLIILALSSFTNTYAQVWNGKKCAVVITYDDAIDQHLDNAVPILDSLGLKASFYVTAFSGSVQNRLNEWKNLDKKGHELGNHTLYHPCTGGTGREWVKPEYDMRNYTVQRMIDETRMTNLFLQALDGKTKRTFAFTCGDMKIGDSSFINAMKKDFVAARAVRNEMHQINEIDLYNIDCYMVNNHTGEQMIEWVKKAIATNSLLVILFHGVGGGNGLDVSISAHQQLLTYLKQNEKDIMIAPMITVAEYLQSRQKIK</sequence>
<evidence type="ECO:0000313" key="4">
    <source>
        <dbReference type="EMBL" id="TDO28449.1"/>
    </source>
</evidence>
<dbReference type="AlphaFoldDB" id="A0A4R6IZU9"/>
<keyword evidence="1 2" id="KW-0732">Signal</keyword>
<protein>
    <submittedName>
        <fullName evidence="4">Peptidoglycan/xylan/chitin deacetylase (PgdA/CDA1 family)</fullName>
    </submittedName>
</protein>
<evidence type="ECO:0000256" key="2">
    <source>
        <dbReference type="SAM" id="SignalP"/>
    </source>
</evidence>
<dbReference type="Proteomes" id="UP000295741">
    <property type="component" value="Unassembled WGS sequence"/>
</dbReference>
<keyword evidence="5" id="KW-1185">Reference proteome</keyword>
<evidence type="ECO:0000256" key="1">
    <source>
        <dbReference type="ARBA" id="ARBA00022729"/>
    </source>
</evidence>
<dbReference type="CDD" id="cd10967">
    <property type="entry name" value="CE4_GLA_like_6s"/>
    <property type="match status" value="1"/>
</dbReference>
<organism evidence="4 5">
    <name type="scientific">Sediminibacterium goheungense</name>
    <dbReference type="NCBI Taxonomy" id="1086393"/>
    <lineage>
        <taxon>Bacteria</taxon>
        <taxon>Pseudomonadati</taxon>
        <taxon>Bacteroidota</taxon>
        <taxon>Chitinophagia</taxon>
        <taxon>Chitinophagales</taxon>
        <taxon>Chitinophagaceae</taxon>
        <taxon>Sediminibacterium</taxon>
    </lineage>
</organism>
<dbReference type="Gene3D" id="3.20.20.370">
    <property type="entry name" value="Glycoside hydrolase/deacetylase"/>
    <property type="match status" value="1"/>
</dbReference>
<dbReference type="PROSITE" id="PS51677">
    <property type="entry name" value="NODB"/>
    <property type="match status" value="1"/>
</dbReference>
<dbReference type="InterPro" id="IPR051398">
    <property type="entry name" value="Polysacch_Deacetylase"/>
</dbReference>
<name>A0A4R6IZU9_9BACT</name>
<feature type="signal peptide" evidence="2">
    <location>
        <begin position="1"/>
        <end position="18"/>
    </location>
</feature>
<dbReference type="GO" id="GO:0016810">
    <property type="term" value="F:hydrolase activity, acting on carbon-nitrogen (but not peptide) bonds"/>
    <property type="evidence" value="ECO:0007669"/>
    <property type="project" value="InterPro"/>
</dbReference>
<reference evidence="4 5" key="1">
    <citation type="submission" date="2019-03" db="EMBL/GenBank/DDBJ databases">
        <title>Genomic Encyclopedia of Archaeal and Bacterial Type Strains, Phase II (KMG-II): from individual species to whole genera.</title>
        <authorList>
            <person name="Goeker M."/>
        </authorList>
    </citation>
    <scope>NUCLEOTIDE SEQUENCE [LARGE SCALE GENOMIC DNA]</scope>
    <source>
        <strain evidence="4 5">DSM 28323</strain>
    </source>
</reference>
<dbReference type="RefSeq" id="WP_133472990.1">
    <property type="nucleotide sequence ID" value="NZ_SNWP01000010.1"/>
</dbReference>
<dbReference type="PANTHER" id="PTHR34216:SF11">
    <property type="entry name" value="CHITOOLIGOSACCHARIDE DEACETYLASE"/>
    <property type="match status" value="1"/>
</dbReference>
<evidence type="ECO:0000259" key="3">
    <source>
        <dbReference type="PROSITE" id="PS51677"/>
    </source>
</evidence>
<accession>A0A4R6IZU9</accession>
<dbReference type="InterPro" id="IPR011330">
    <property type="entry name" value="Glyco_hydro/deAcase_b/a-brl"/>
</dbReference>
<dbReference type="SUPFAM" id="SSF88713">
    <property type="entry name" value="Glycoside hydrolase/deacetylase"/>
    <property type="match status" value="1"/>
</dbReference>
<dbReference type="PANTHER" id="PTHR34216">
    <property type="match status" value="1"/>
</dbReference>